<keyword evidence="2" id="KW-1185">Reference proteome</keyword>
<comment type="caution">
    <text evidence="1">The sequence shown here is derived from an EMBL/GenBank/DDBJ whole genome shotgun (WGS) entry which is preliminary data.</text>
</comment>
<sequence length="203" mass="22177">MWRKLALDFLPNTIIGIIELASKGLMKSQNVYKKAREDFLFECGVYGQSLVTLQNFSSDNKIPYCGANISPGQLRESASETDKVQPVRELSAVVVLSYSSKPVANHEQGSSNNAEIDQPLNLHTSIQDYLQSLIEMPSGSNTSSTTPVSQPASRHLSFTSHLSSRYESTHNADPDPVYKFHATNNVTGKDAAPTMIGSVSQVL</sequence>
<proteinExistence type="predicted"/>
<gene>
    <name evidence="1" type="ORF">QAD02_012791</name>
</gene>
<name>A0ACC2P0E2_9HYME</name>
<evidence type="ECO:0000313" key="2">
    <source>
        <dbReference type="Proteomes" id="UP001239111"/>
    </source>
</evidence>
<protein>
    <submittedName>
        <fullName evidence="1">Uncharacterized protein</fullName>
    </submittedName>
</protein>
<dbReference type="Proteomes" id="UP001239111">
    <property type="component" value="Chromosome 2"/>
</dbReference>
<evidence type="ECO:0000313" key="1">
    <source>
        <dbReference type="EMBL" id="KAJ8677004.1"/>
    </source>
</evidence>
<dbReference type="EMBL" id="CM056742">
    <property type="protein sequence ID" value="KAJ8677004.1"/>
    <property type="molecule type" value="Genomic_DNA"/>
</dbReference>
<reference evidence="1" key="1">
    <citation type="submission" date="2023-04" db="EMBL/GenBank/DDBJ databases">
        <title>A chromosome-level genome assembly of the parasitoid wasp Eretmocerus hayati.</title>
        <authorList>
            <person name="Zhong Y."/>
            <person name="Liu S."/>
            <person name="Liu Y."/>
        </authorList>
    </citation>
    <scope>NUCLEOTIDE SEQUENCE</scope>
    <source>
        <strain evidence="1">ZJU_SS_LIU_2023</strain>
    </source>
</reference>
<accession>A0ACC2P0E2</accession>
<organism evidence="1 2">
    <name type="scientific">Eretmocerus hayati</name>
    <dbReference type="NCBI Taxonomy" id="131215"/>
    <lineage>
        <taxon>Eukaryota</taxon>
        <taxon>Metazoa</taxon>
        <taxon>Ecdysozoa</taxon>
        <taxon>Arthropoda</taxon>
        <taxon>Hexapoda</taxon>
        <taxon>Insecta</taxon>
        <taxon>Pterygota</taxon>
        <taxon>Neoptera</taxon>
        <taxon>Endopterygota</taxon>
        <taxon>Hymenoptera</taxon>
        <taxon>Apocrita</taxon>
        <taxon>Proctotrupomorpha</taxon>
        <taxon>Chalcidoidea</taxon>
        <taxon>Aphelinidae</taxon>
        <taxon>Aphelininae</taxon>
        <taxon>Eretmocerus</taxon>
    </lineage>
</organism>